<sequence>MNFEQTLYLALTTDDINIKEDLTNKCFSYCSENILQIPSDFVPVIFDKPSYFNKCNIVDPKALPKRNHLETTEGLATLIHAITHIEYSAIDLALDAVYRFYDMPLQFKLDWLEVAIEEIMHFKMLNAILEELGHQYGDFDVHQGYFDISRQTDKSVLERMAVVPRYYEASGLDVNPQIMIKLDNKRKIPIVKKIIDALHVILEEEISHVGKGDRWFKFLCDKNKINHDIYFDILDKFELIKKHRPHINVEARKKAGFTCSEIKQLGAKECN</sequence>
<name>A0A0S4XQ01_9BACT</name>
<proteinExistence type="predicted"/>
<dbReference type="AlphaFoldDB" id="A0A0S4XQ01"/>
<dbReference type="PANTHER" id="PTHR42782:SF4">
    <property type="entry name" value="DUF455 DOMAIN-CONTAINING PROTEIN"/>
    <property type="match status" value="1"/>
</dbReference>
<gene>
    <name evidence="1" type="ORF">BN3087_550021</name>
</gene>
<organism evidence="1">
    <name type="scientific">Sulfurovum sp. enrichment culture clone C5</name>
    <dbReference type="NCBI Taxonomy" id="497650"/>
    <lineage>
        <taxon>Bacteria</taxon>
        <taxon>Pseudomonadati</taxon>
        <taxon>Campylobacterota</taxon>
        <taxon>Epsilonproteobacteria</taxon>
        <taxon>Campylobacterales</taxon>
        <taxon>Sulfurovaceae</taxon>
        <taxon>Sulfurovum</taxon>
        <taxon>environmental samples</taxon>
    </lineage>
</organism>
<evidence type="ECO:0008006" key="2">
    <source>
        <dbReference type="Google" id="ProtNLM"/>
    </source>
</evidence>
<evidence type="ECO:0000313" key="1">
    <source>
        <dbReference type="EMBL" id="CUV66005.1"/>
    </source>
</evidence>
<dbReference type="Pfam" id="PF04305">
    <property type="entry name" value="DUF455"/>
    <property type="match status" value="1"/>
</dbReference>
<dbReference type="CDD" id="cd00657">
    <property type="entry name" value="Ferritin_like"/>
    <property type="match status" value="1"/>
</dbReference>
<dbReference type="PANTHER" id="PTHR42782">
    <property type="entry name" value="SI:CH73-314G15.3"/>
    <property type="match status" value="1"/>
</dbReference>
<accession>A0A0S4XQ01</accession>
<dbReference type="InterPro" id="IPR007402">
    <property type="entry name" value="DUF455"/>
</dbReference>
<reference evidence="1" key="1">
    <citation type="submission" date="2015-11" db="EMBL/GenBank/DDBJ databases">
        <authorList>
            <person name="Zhang Y."/>
            <person name="Guo Z."/>
        </authorList>
    </citation>
    <scope>NUCLEOTIDE SEQUENCE</scope>
    <source>
        <strain evidence="1">BN30871</strain>
    </source>
</reference>
<dbReference type="InterPro" id="IPR011197">
    <property type="entry name" value="UCP012318"/>
</dbReference>
<dbReference type="EMBL" id="FAXN01000057">
    <property type="protein sequence ID" value="CUV66005.1"/>
    <property type="molecule type" value="Genomic_DNA"/>
</dbReference>
<dbReference type="InterPro" id="IPR009078">
    <property type="entry name" value="Ferritin-like_SF"/>
</dbReference>
<dbReference type="SUPFAM" id="SSF47240">
    <property type="entry name" value="Ferritin-like"/>
    <property type="match status" value="1"/>
</dbReference>
<protein>
    <recommendedName>
        <fullName evidence="2">Ferritin-like domain-containing protein</fullName>
    </recommendedName>
</protein>
<dbReference type="PIRSF" id="PIRSF012318">
    <property type="entry name" value="UCP012318"/>
    <property type="match status" value="1"/>
</dbReference>